<feature type="transmembrane region" description="Helical" evidence="7">
    <location>
        <begin position="69"/>
        <end position="89"/>
    </location>
</feature>
<dbReference type="PANTHER" id="PTHR30353">
    <property type="entry name" value="INNER MEMBRANE PROTEIN DEDA-RELATED"/>
    <property type="match status" value="1"/>
</dbReference>
<sequence length="219" mass="24582">MEIIKSIIDFILHIDVHLSEIIRDYHTWTYFILFLIVFAETGFVVTPFLPGDSLLIAAGALIGAGDTGLNIYLLAILLIIAAITGNTVNYEIGRSLGAKVFKPENKILKLEYYAQTKVFFEKHGAKAIILGRFLPILRTVVPFVAGIGKLNRIRYNTYNIIGGVLWICIFLFAGYFLGNTPFFKKNFSLIILAILIITALPAFYALIHNKLTKRLKKVD</sequence>
<evidence type="ECO:0000313" key="10">
    <source>
        <dbReference type="Proteomes" id="UP000078459"/>
    </source>
</evidence>
<evidence type="ECO:0000256" key="3">
    <source>
        <dbReference type="ARBA" id="ARBA00022475"/>
    </source>
</evidence>
<dbReference type="PANTHER" id="PTHR30353:SF0">
    <property type="entry name" value="TRANSMEMBRANE PROTEIN"/>
    <property type="match status" value="1"/>
</dbReference>
<keyword evidence="5 7" id="KW-1133">Transmembrane helix</keyword>
<feature type="transmembrane region" description="Helical" evidence="7">
    <location>
        <begin position="158"/>
        <end position="177"/>
    </location>
</feature>
<organism evidence="9 10">
    <name type="scientific">Pedobacter psychrophilus</name>
    <dbReference type="NCBI Taxonomy" id="1826909"/>
    <lineage>
        <taxon>Bacteria</taxon>
        <taxon>Pseudomonadati</taxon>
        <taxon>Bacteroidota</taxon>
        <taxon>Sphingobacteriia</taxon>
        <taxon>Sphingobacteriales</taxon>
        <taxon>Sphingobacteriaceae</taxon>
        <taxon>Pedobacter</taxon>
    </lineage>
</organism>
<evidence type="ECO:0000256" key="5">
    <source>
        <dbReference type="ARBA" id="ARBA00022989"/>
    </source>
</evidence>
<evidence type="ECO:0000256" key="4">
    <source>
        <dbReference type="ARBA" id="ARBA00022692"/>
    </source>
</evidence>
<feature type="transmembrane region" description="Helical" evidence="7">
    <location>
        <begin position="189"/>
        <end position="207"/>
    </location>
</feature>
<evidence type="ECO:0000256" key="1">
    <source>
        <dbReference type="ARBA" id="ARBA00004651"/>
    </source>
</evidence>
<gene>
    <name evidence="9" type="ORF">A5893_01900</name>
</gene>
<reference evidence="9 10" key="2">
    <citation type="submission" date="2016-06" db="EMBL/GenBank/DDBJ databases">
        <title>Pedobacter psychrophilus sp. nov., isolated from Antarctic fragmentary rock.</title>
        <authorList>
            <person name="Svec P."/>
        </authorList>
    </citation>
    <scope>NUCLEOTIDE SEQUENCE [LARGE SCALE GENOMIC DNA]</scope>
    <source>
        <strain evidence="9 10">CCM 8644</strain>
    </source>
</reference>
<name>A0A179DLG2_9SPHI</name>
<dbReference type="Proteomes" id="UP000078459">
    <property type="component" value="Unassembled WGS sequence"/>
</dbReference>
<dbReference type="STRING" id="1826909.A5893_01900"/>
<dbReference type="GO" id="GO:0005886">
    <property type="term" value="C:plasma membrane"/>
    <property type="evidence" value="ECO:0007669"/>
    <property type="project" value="UniProtKB-SubCell"/>
</dbReference>
<accession>A0A179DLG2</accession>
<feature type="transmembrane region" description="Helical" evidence="7">
    <location>
        <begin position="28"/>
        <end position="49"/>
    </location>
</feature>
<dbReference type="Pfam" id="PF09335">
    <property type="entry name" value="VTT_dom"/>
    <property type="match status" value="1"/>
</dbReference>
<keyword evidence="6 7" id="KW-0472">Membrane</keyword>
<protein>
    <recommendedName>
        <fullName evidence="8">VTT domain-containing protein</fullName>
    </recommendedName>
</protein>
<keyword evidence="10" id="KW-1185">Reference proteome</keyword>
<dbReference type="AlphaFoldDB" id="A0A179DLG2"/>
<dbReference type="RefSeq" id="WP_068820930.1">
    <property type="nucleotide sequence ID" value="NZ_LWHJ01000011.1"/>
</dbReference>
<keyword evidence="4 7" id="KW-0812">Transmembrane</keyword>
<comment type="caution">
    <text evidence="9">The sequence shown here is derived from an EMBL/GenBank/DDBJ whole genome shotgun (WGS) entry which is preliminary data.</text>
</comment>
<dbReference type="EMBL" id="LWHJ01000011">
    <property type="protein sequence ID" value="OAQ41895.1"/>
    <property type="molecule type" value="Genomic_DNA"/>
</dbReference>
<feature type="domain" description="VTT" evidence="8">
    <location>
        <begin position="49"/>
        <end position="175"/>
    </location>
</feature>
<comment type="similarity">
    <text evidence="2 7">Belongs to the DedA family.</text>
</comment>
<reference evidence="9 10" key="1">
    <citation type="submission" date="2016-04" db="EMBL/GenBank/DDBJ databases">
        <authorList>
            <person name="Evans L.H."/>
            <person name="Alamgir A."/>
            <person name="Owens N."/>
            <person name="Weber N.D."/>
            <person name="Virtaneva K."/>
            <person name="Barbian K."/>
            <person name="Babar A."/>
            <person name="Rosenke K."/>
        </authorList>
    </citation>
    <scope>NUCLEOTIDE SEQUENCE [LARGE SCALE GENOMIC DNA]</scope>
    <source>
        <strain evidence="9 10">CCM 8644</strain>
    </source>
</reference>
<keyword evidence="3 7" id="KW-1003">Cell membrane</keyword>
<dbReference type="InterPro" id="IPR032816">
    <property type="entry name" value="VTT_dom"/>
</dbReference>
<dbReference type="InterPro" id="IPR058127">
    <property type="entry name" value="DedA"/>
</dbReference>
<evidence type="ECO:0000313" key="9">
    <source>
        <dbReference type="EMBL" id="OAQ41895.1"/>
    </source>
</evidence>
<dbReference type="InterPro" id="IPR032818">
    <property type="entry name" value="DedA-like"/>
</dbReference>
<comment type="subcellular location">
    <subcellularLocation>
        <location evidence="1 7">Cell membrane</location>
        <topology evidence="1 7">Multi-pass membrane protein</topology>
    </subcellularLocation>
</comment>
<proteinExistence type="inferred from homology"/>
<dbReference type="NCBIfam" id="NF008102">
    <property type="entry name" value="PRK10847.1"/>
    <property type="match status" value="1"/>
</dbReference>
<evidence type="ECO:0000256" key="6">
    <source>
        <dbReference type="ARBA" id="ARBA00023136"/>
    </source>
</evidence>
<dbReference type="OrthoDB" id="9813426at2"/>
<evidence type="ECO:0000256" key="2">
    <source>
        <dbReference type="ARBA" id="ARBA00010792"/>
    </source>
</evidence>
<evidence type="ECO:0000259" key="8">
    <source>
        <dbReference type="Pfam" id="PF09335"/>
    </source>
</evidence>
<evidence type="ECO:0000256" key="7">
    <source>
        <dbReference type="RuleBase" id="RU367016"/>
    </source>
</evidence>